<evidence type="ECO:0000256" key="1">
    <source>
        <dbReference type="ARBA" id="ARBA00023157"/>
    </source>
</evidence>
<dbReference type="CDD" id="cd02947">
    <property type="entry name" value="TRX_family"/>
    <property type="match status" value="1"/>
</dbReference>
<dbReference type="PROSITE" id="PS51532">
    <property type="entry name" value="PITH"/>
    <property type="match status" value="1"/>
</dbReference>
<dbReference type="PROSITE" id="PS00194">
    <property type="entry name" value="THIOREDOXIN_1"/>
    <property type="match status" value="1"/>
</dbReference>
<reference evidence="5" key="1">
    <citation type="submission" date="2021-03" db="EMBL/GenBank/DDBJ databases">
        <authorList>
            <person name="Bekaert M."/>
        </authorList>
    </citation>
    <scope>NUCLEOTIDE SEQUENCE</scope>
</reference>
<dbReference type="InterPro" id="IPR036249">
    <property type="entry name" value="Thioredoxin-like_sf"/>
</dbReference>
<dbReference type="PANTHER" id="PTHR46115">
    <property type="entry name" value="THIOREDOXIN-LIKE PROTEIN 1"/>
    <property type="match status" value="1"/>
</dbReference>
<comment type="caution">
    <text evidence="5">The sequence shown here is derived from an EMBL/GenBank/DDBJ whole genome shotgun (WGS) entry which is preliminary data.</text>
</comment>
<evidence type="ECO:0000313" key="5">
    <source>
        <dbReference type="EMBL" id="CAG2195240.1"/>
    </source>
</evidence>
<dbReference type="Pfam" id="PF06201">
    <property type="entry name" value="PITH"/>
    <property type="match status" value="1"/>
</dbReference>
<keyword evidence="1" id="KW-1015">Disulfide bond</keyword>
<dbReference type="InterPro" id="IPR017937">
    <property type="entry name" value="Thioredoxin_CS"/>
</dbReference>
<feature type="domain" description="PITH" evidence="4">
    <location>
        <begin position="553"/>
        <end position="722"/>
    </location>
</feature>
<dbReference type="SUPFAM" id="SSF52833">
    <property type="entry name" value="Thioredoxin-like"/>
    <property type="match status" value="1"/>
</dbReference>
<dbReference type="PRINTS" id="PR00421">
    <property type="entry name" value="THIOREDOXIN"/>
</dbReference>
<dbReference type="FunFam" id="3.40.30.10:FF:000245">
    <property type="entry name" value="Thioredoxin"/>
    <property type="match status" value="1"/>
</dbReference>
<dbReference type="Gene3D" id="3.40.30.10">
    <property type="entry name" value="Glutaredoxin"/>
    <property type="match status" value="1"/>
</dbReference>
<feature type="compositionally biased region" description="Polar residues" evidence="2">
    <location>
        <begin position="48"/>
        <end position="61"/>
    </location>
</feature>
<dbReference type="Pfam" id="PF00085">
    <property type="entry name" value="Thioredoxin"/>
    <property type="match status" value="1"/>
</dbReference>
<dbReference type="PROSITE" id="PS51352">
    <property type="entry name" value="THIOREDOXIN_2"/>
    <property type="match status" value="1"/>
</dbReference>
<feature type="region of interest" description="Disordered" evidence="2">
    <location>
        <begin position="28"/>
        <end position="61"/>
    </location>
</feature>
<keyword evidence="6" id="KW-1185">Reference proteome</keyword>
<feature type="domain" description="Thioredoxin" evidence="3">
    <location>
        <begin position="432"/>
        <end position="545"/>
    </location>
</feature>
<evidence type="ECO:0000259" key="4">
    <source>
        <dbReference type="PROSITE" id="PS51532"/>
    </source>
</evidence>
<dbReference type="SUPFAM" id="SSF49785">
    <property type="entry name" value="Galactose-binding domain-like"/>
    <property type="match status" value="1"/>
</dbReference>
<evidence type="ECO:0000313" key="6">
    <source>
        <dbReference type="Proteomes" id="UP000683360"/>
    </source>
</evidence>
<dbReference type="InterPro" id="IPR008979">
    <property type="entry name" value="Galactose-bd-like_sf"/>
</dbReference>
<dbReference type="InterPro" id="IPR010400">
    <property type="entry name" value="PITH_dom"/>
</dbReference>
<dbReference type="EMBL" id="CAJPWZ010000511">
    <property type="protein sequence ID" value="CAG2195240.1"/>
    <property type="molecule type" value="Genomic_DNA"/>
</dbReference>
<evidence type="ECO:0000256" key="2">
    <source>
        <dbReference type="SAM" id="MobiDB-lite"/>
    </source>
</evidence>
<dbReference type="OrthoDB" id="2121326at2759"/>
<dbReference type="GO" id="GO:0005737">
    <property type="term" value="C:cytoplasm"/>
    <property type="evidence" value="ECO:0007669"/>
    <property type="project" value="UniProtKB-ARBA"/>
</dbReference>
<accession>A0A8S3QJ24</accession>
<dbReference type="Gene3D" id="2.60.120.470">
    <property type="entry name" value="PITH domain"/>
    <property type="match status" value="1"/>
</dbReference>
<sequence length="726" mass="79889">MGRVVSSSPMINRRPRKVMSKTFQSIINSNRNQPSNNNQPKNNFPSSIPLTTKSGNPTQYNQYNNVFAPRIPSRNIGGVPRIGGVPKIGVPKHGGVPNHASVPAVGGVPQIGGIPNLNNLNSANIRAHLIQLITNMSPEQLSLNAQSLGNVNTAQLVNKHTRQTPASPQTVKNTINVKVVRKKTVRKVPLPSMINPNVNRMHHPEVKTIRKRPIITMVPKRNRMPLVLKSIADRKRLTMSERLKSIPPLSLSALKNNAGQVVKGEVASSQKQNTASTDPTKNIKVIAKNNTAEVKIINENPTSLTGSSQNDPNFIVLKDITITNHTTTGENGTFNGTKMSVTLMSQATGGRPIVIEASNNIVVSQEKMPNGTVQFIIKTDTKTSTVPPTTTTAVSTMLPTEEPPELDEIITTEAPMKKVRSRENNTHLCVWSRMKDEEMSVRTITEDSQFQTELTNAGTKLVVVDFYATWCGPCQRIAPIYVELSTKYPTVVFLKVDVDQCQETGAREGISAMPTFIFYKNKTKIDTMRGADPNALEEKIKQWKGGDSEGQEDDVTVKGHVSNLRFWMSSKGCECLNESDEHTLEHALSTKGGYLESDCDEQLIINLEFSQNMKLHSLKLYAPEDKGPKTVKIFQNLTKSLDFDTAENMIATQELELTPADVKEGTLIPLRYVKFQNVGSVTIFIKDNLGGGDVTQIDYLGLVGTPVAKTNMTDFKRVAGKKGESH</sequence>
<feature type="compositionally biased region" description="Low complexity" evidence="2">
    <location>
        <begin position="28"/>
        <end position="47"/>
    </location>
</feature>
<gene>
    <name evidence="5" type="ORF">MEDL_10218</name>
</gene>
<dbReference type="Proteomes" id="UP000683360">
    <property type="component" value="Unassembled WGS sequence"/>
</dbReference>
<protein>
    <submittedName>
        <fullName evidence="5">Thioredoxin-like protein 1</fullName>
    </submittedName>
</protein>
<dbReference type="InterPro" id="IPR013766">
    <property type="entry name" value="Thioredoxin_domain"/>
</dbReference>
<dbReference type="InterPro" id="IPR037047">
    <property type="entry name" value="PITH_dom_sf"/>
</dbReference>
<organism evidence="5 6">
    <name type="scientific">Mytilus edulis</name>
    <name type="common">Blue mussel</name>
    <dbReference type="NCBI Taxonomy" id="6550"/>
    <lineage>
        <taxon>Eukaryota</taxon>
        <taxon>Metazoa</taxon>
        <taxon>Spiralia</taxon>
        <taxon>Lophotrochozoa</taxon>
        <taxon>Mollusca</taxon>
        <taxon>Bivalvia</taxon>
        <taxon>Autobranchia</taxon>
        <taxon>Pteriomorphia</taxon>
        <taxon>Mytilida</taxon>
        <taxon>Mytiloidea</taxon>
        <taxon>Mytilidae</taxon>
        <taxon>Mytilinae</taxon>
        <taxon>Mytilus</taxon>
    </lineage>
</organism>
<evidence type="ECO:0000259" key="3">
    <source>
        <dbReference type="PROSITE" id="PS51352"/>
    </source>
</evidence>
<name>A0A8S3QJ24_MYTED</name>
<dbReference type="AlphaFoldDB" id="A0A8S3QJ24"/>
<proteinExistence type="predicted"/>